<evidence type="ECO:0000313" key="2">
    <source>
        <dbReference type="Proteomes" id="UP000194236"/>
    </source>
</evidence>
<gene>
    <name evidence="1" type="ORF">BLA29_015510</name>
</gene>
<proteinExistence type="predicted"/>
<sequence length="60" mass="6715">MTFNIIDTTFLITKTFGRIITTKSTPSREMERGKSIESIPLSIILYVRIGSEPQNGGLLK</sequence>
<comment type="caution">
    <text evidence="1">The sequence shown here is derived from an EMBL/GenBank/DDBJ whole genome shotgun (WGS) entry which is preliminary data.</text>
</comment>
<evidence type="ECO:0000313" key="1">
    <source>
        <dbReference type="EMBL" id="OTF78834.1"/>
    </source>
</evidence>
<accession>A0A1Y3BFN1</accession>
<protein>
    <submittedName>
        <fullName evidence="1">Uncharacterized protein</fullName>
    </submittedName>
</protein>
<name>A0A1Y3BFN1_EURMA</name>
<dbReference type="AlphaFoldDB" id="A0A1Y3BFN1"/>
<reference evidence="1 2" key="1">
    <citation type="submission" date="2017-03" db="EMBL/GenBank/DDBJ databases">
        <title>Genome Survey of Euroglyphus maynei.</title>
        <authorList>
            <person name="Arlian L.G."/>
            <person name="Morgan M.S."/>
            <person name="Rider S.D."/>
        </authorList>
    </citation>
    <scope>NUCLEOTIDE SEQUENCE [LARGE SCALE GENOMIC DNA]</scope>
    <source>
        <strain evidence="1">Arlian Lab</strain>
        <tissue evidence="1">Whole body</tissue>
    </source>
</reference>
<organism evidence="1 2">
    <name type="scientific">Euroglyphus maynei</name>
    <name type="common">Mayne's house dust mite</name>
    <dbReference type="NCBI Taxonomy" id="6958"/>
    <lineage>
        <taxon>Eukaryota</taxon>
        <taxon>Metazoa</taxon>
        <taxon>Ecdysozoa</taxon>
        <taxon>Arthropoda</taxon>
        <taxon>Chelicerata</taxon>
        <taxon>Arachnida</taxon>
        <taxon>Acari</taxon>
        <taxon>Acariformes</taxon>
        <taxon>Sarcoptiformes</taxon>
        <taxon>Astigmata</taxon>
        <taxon>Psoroptidia</taxon>
        <taxon>Analgoidea</taxon>
        <taxon>Pyroglyphidae</taxon>
        <taxon>Pyroglyphinae</taxon>
        <taxon>Euroglyphus</taxon>
    </lineage>
</organism>
<keyword evidence="2" id="KW-1185">Reference proteome</keyword>
<dbReference type="Proteomes" id="UP000194236">
    <property type="component" value="Unassembled WGS sequence"/>
</dbReference>
<dbReference type="EMBL" id="MUJZ01026047">
    <property type="protein sequence ID" value="OTF78834.1"/>
    <property type="molecule type" value="Genomic_DNA"/>
</dbReference>